<dbReference type="OrthoDB" id="4966at2759"/>
<dbReference type="Proteomes" id="UP000248405">
    <property type="component" value="Unassembled WGS sequence"/>
</dbReference>
<accession>A0A319BTR9</accession>
<proteinExistence type="predicted"/>
<dbReference type="RefSeq" id="XP_025563067.1">
    <property type="nucleotide sequence ID" value="XM_025711229.1"/>
</dbReference>
<feature type="compositionally biased region" description="Low complexity" evidence="1">
    <location>
        <begin position="169"/>
        <end position="182"/>
    </location>
</feature>
<keyword evidence="3" id="KW-1185">Reference proteome</keyword>
<reference evidence="2" key="1">
    <citation type="submission" date="2016-12" db="EMBL/GenBank/DDBJ databases">
        <title>The genomes of Aspergillus section Nigri reveals drivers in fungal speciation.</title>
        <authorList>
            <consortium name="DOE Joint Genome Institute"/>
            <person name="Vesth T.C."/>
            <person name="Nybo J."/>
            <person name="Theobald S."/>
            <person name="Brandl J."/>
            <person name="Frisvad J.C."/>
            <person name="Nielsen K.F."/>
            <person name="Lyhne E.K."/>
            <person name="Kogle M.E."/>
            <person name="Kuo A."/>
            <person name="Riley R."/>
            <person name="Clum A."/>
            <person name="Nolan M."/>
            <person name="Lipzen A."/>
            <person name="Salamov A."/>
            <person name="Henrissat B."/>
            <person name="Wiebenga A."/>
            <person name="De Vries R.P."/>
            <person name="Grigoriev I.V."/>
            <person name="Mortensen U.H."/>
            <person name="Andersen M.R."/>
            <person name="Baker S.E."/>
        </authorList>
    </citation>
    <scope>NUCLEOTIDE SEQUENCE [LARGE SCALE GENOMIC DNA]</scope>
    <source>
        <strain evidence="2">CBS 113365</strain>
    </source>
</reference>
<dbReference type="EMBL" id="KZ821624">
    <property type="protein sequence ID" value="PYH69273.1"/>
    <property type="molecule type" value="Genomic_DNA"/>
</dbReference>
<sequence>MTTPTTQEDVDAAECLLFLAGSRESNQTPNQCSDARHTRAHSTQSTLSLPGAYASGCDQRYTQVQLPPQRQITPPTQLPPRKRQQFTHPAQLPYQAQYLPQAQYFPQAQYSPQAQYLPQTQYLPQMQYLPQTQYSPQAQYYLSQAQNPPQVQLLPQFQVLPQVQNTPQVQLPPQVQNPPQVQKPSRAQNPRQVQNAPQVQNRPRAKTSHRAQNNSRPQHPPQVQHPPGRSNIVSNPSGPPKISPNPQNSNQQQGSSAVPAQQPQQLGANINPQLALQAYLIRQQLIAGIQPENIIPMCQQGSNTKVKTPAIVQITNEGIKVPKIPPAQFTGSLQPIPQDQLASIPLQPARAVEARPQIATQTGVSSNNFIPAVSASALNPDGTDARTVQQQPGAIGHPETMTLPQQPTIIRRPEARIMPQQPPDLGRSEARTVPQQPIDIDHPEATSNIALNENARVQPTPQLLIPNLPHGGYDLLRHFAYHPQLALVLTSYLDVNDIVNIGAVSKPIHDFLCAYIGHITSTYAAARHHLSSITFPVLCYPRLCAQPRKWRTFQPQDRQHNLDVLLPSIRWLRMLSYRESVVLDIMALLHQAGYNLPPAAYQPILKIWALMDIPDNERREWTIRNRCVWQDGDIFLATLFLVQLDMYLRQKRDQQSNSIRRLLMAQPTLTFLHKYIQGTVLQTPMDVLAEYVRWKYAPETATQGERVIFGVPMEDAGNLQYEWYGKKRGVGVGEETRVRLRRPDECILLELRRRGLSPHDMYVEFFVCNRGHVFFPVDRKSVSWVAQMREYVAQNGGNWMDAVRLD</sequence>
<evidence type="ECO:0000256" key="1">
    <source>
        <dbReference type="SAM" id="MobiDB-lite"/>
    </source>
</evidence>
<feature type="region of interest" description="Disordered" evidence="1">
    <location>
        <begin position="169"/>
        <end position="261"/>
    </location>
</feature>
<feature type="compositionally biased region" description="Low complexity" evidence="1">
    <location>
        <begin position="244"/>
        <end position="256"/>
    </location>
</feature>
<evidence type="ECO:0000313" key="2">
    <source>
        <dbReference type="EMBL" id="PYH69273.1"/>
    </source>
</evidence>
<dbReference type="GeneID" id="37215821"/>
<feature type="region of interest" description="Disordered" evidence="1">
    <location>
        <begin position="22"/>
        <end position="46"/>
    </location>
</feature>
<dbReference type="AlphaFoldDB" id="A0A319BTR9"/>
<evidence type="ECO:0000313" key="3">
    <source>
        <dbReference type="Proteomes" id="UP000248405"/>
    </source>
</evidence>
<gene>
    <name evidence="2" type="ORF">BO88DRAFT_462674</name>
</gene>
<feature type="compositionally biased region" description="Polar residues" evidence="1">
    <location>
        <begin position="183"/>
        <end position="201"/>
    </location>
</feature>
<organism evidence="2 3">
    <name type="scientific">Aspergillus vadensis (strain CBS 113365 / IMI 142717 / IBT 24658)</name>
    <dbReference type="NCBI Taxonomy" id="1448311"/>
    <lineage>
        <taxon>Eukaryota</taxon>
        <taxon>Fungi</taxon>
        <taxon>Dikarya</taxon>
        <taxon>Ascomycota</taxon>
        <taxon>Pezizomycotina</taxon>
        <taxon>Eurotiomycetes</taxon>
        <taxon>Eurotiomycetidae</taxon>
        <taxon>Eurotiales</taxon>
        <taxon>Aspergillaceae</taxon>
        <taxon>Aspergillus</taxon>
        <taxon>Aspergillus subgen. Circumdati</taxon>
    </lineage>
</organism>
<protein>
    <submittedName>
        <fullName evidence="2">Uncharacterized protein</fullName>
    </submittedName>
</protein>
<feature type="compositionally biased region" description="Polar residues" evidence="1">
    <location>
        <begin position="23"/>
        <end position="33"/>
    </location>
</feature>
<name>A0A319BTR9_ASPVC</name>